<name>A0ABS6NB47_9RHOB</name>
<evidence type="ECO:0000313" key="2">
    <source>
        <dbReference type="EMBL" id="MBV2361203.1"/>
    </source>
</evidence>
<dbReference type="RefSeq" id="WP_217779535.1">
    <property type="nucleotide sequence ID" value="NZ_JAHRWL010000002.1"/>
</dbReference>
<dbReference type="EMBL" id="JAHRWL010000002">
    <property type="protein sequence ID" value="MBV2361203.1"/>
    <property type="molecule type" value="Genomic_DNA"/>
</dbReference>
<gene>
    <name evidence="2" type="ORF">KUH32_15675</name>
</gene>
<sequence length="58" mass="6051">MIGWTILLTAALTGLFCAVFAVVIDAVTDALSMATVIGLAFLSGFCGSLFAQLVLRRT</sequence>
<keyword evidence="1" id="KW-0472">Membrane</keyword>
<comment type="caution">
    <text evidence="2">The sequence shown here is derived from an EMBL/GenBank/DDBJ whole genome shotgun (WGS) entry which is preliminary data.</text>
</comment>
<organism evidence="2 3">
    <name type="scientific">Thalassococcus arenae</name>
    <dbReference type="NCBI Taxonomy" id="2851652"/>
    <lineage>
        <taxon>Bacteria</taxon>
        <taxon>Pseudomonadati</taxon>
        <taxon>Pseudomonadota</taxon>
        <taxon>Alphaproteobacteria</taxon>
        <taxon>Rhodobacterales</taxon>
        <taxon>Roseobacteraceae</taxon>
        <taxon>Thalassococcus</taxon>
    </lineage>
</organism>
<keyword evidence="1" id="KW-0812">Transmembrane</keyword>
<reference evidence="2" key="1">
    <citation type="submission" date="2021-06" db="EMBL/GenBank/DDBJ databases">
        <title>Thalassococcus sp. CAU 1522 isolated from sea sand, Republic of Korea.</title>
        <authorList>
            <person name="Kim W."/>
        </authorList>
    </citation>
    <scope>NUCLEOTIDE SEQUENCE</scope>
    <source>
        <strain evidence="2">CAU 1522</strain>
    </source>
</reference>
<dbReference type="Proteomes" id="UP001166293">
    <property type="component" value="Unassembled WGS sequence"/>
</dbReference>
<keyword evidence="1" id="KW-1133">Transmembrane helix</keyword>
<proteinExistence type="predicted"/>
<evidence type="ECO:0000313" key="3">
    <source>
        <dbReference type="Proteomes" id="UP001166293"/>
    </source>
</evidence>
<evidence type="ECO:0008006" key="4">
    <source>
        <dbReference type="Google" id="ProtNLM"/>
    </source>
</evidence>
<keyword evidence="3" id="KW-1185">Reference proteome</keyword>
<accession>A0ABS6NB47</accession>
<evidence type="ECO:0000256" key="1">
    <source>
        <dbReference type="SAM" id="Phobius"/>
    </source>
</evidence>
<protein>
    <recommendedName>
        <fullName evidence="4">CTP synthetase</fullName>
    </recommendedName>
</protein>
<feature type="transmembrane region" description="Helical" evidence="1">
    <location>
        <begin position="31"/>
        <end position="55"/>
    </location>
</feature>